<proteinExistence type="predicted"/>
<name>A0A085Z9A6_9FLAO</name>
<accession>A0A085Z9A6</accession>
<comment type="caution">
    <text evidence="1">The sequence shown here is derived from an EMBL/GenBank/DDBJ whole genome shotgun (WGS) entry which is preliminary data.</text>
</comment>
<evidence type="ECO:0000313" key="2">
    <source>
        <dbReference type="Proteomes" id="UP000028713"/>
    </source>
</evidence>
<dbReference type="Proteomes" id="UP000028713">
    <property type="component" value="Unassembled WGS sequence"/>
</dbReference>
<dbReference type="STRING" id="236814.IX39_10485"/>
<gene>
    <name evidence="1" type="ORF">IX39_10485</name>
</gene>
<reference evidence="1 2" key="1">
    <citation type="submission" date="2014-07" db="EMBL/GenBank/DDBJ databases">
        <title>Genome of Chryseobacterium formosense LMG 24722.</title>
        <authorList>
            <person name="Pipes S.E."/>
            <person name="Stropko S.J."/>
            <person name="Newman J.D."/>
        </authorList>
    </citation>
    <scope>NUCLEOTIDE SEQUENCE [LARGE SCALE GENOMIC DNA]</scope>
    <source>
        <strain evidence="1 2">LMG 24722</strain>
    </source>
</reference>
<evidence type="ECO:0000313" key="1">
    <source>
        <dbReference type="EMBL" id="KFF01020.1"/>
    </source>
</evidence>
<evidence type="ECO:0008006" key="3">
    <source>
        <dbReference type="Google" id="ProtNLM"/>
    </source>
</evidence>
<dbReference type="OrthoDB" id="1090702at2"/>
<dbReference type="AlphaFoldDB" id="A0A085Z9A6"/>
<organism evidence="1 2">
    <name type="scientific">Chryseobacterium formosense</name>
    <dbReference type="NCBI Taxonomy" id="236814"/>
    <lineage>
        <taxon>Bacteria</taxon>
        <taxon>Pseudomonadati</taxon>
        <taxon>Bacteroidota</taxon>
        <taxon>Flavobacteriia</taxon>
        <taxon>Flavobacteriales</taxon>
        <taxon>Weeksellaceae</taxon>
        <taxon>Chryseobacterium group</taxon>
        <taxon>Chryseobacterium</taxon>
    </lineage>
</organism>
<keyword evidence="2" id="KW-1185">Reference proteome</keyword>
<dbReference type="RefSeq" id="WP_034676019.1">
    <property type="nucleotide sequence ID" value="NZ_FPAP01000001.1"/>
</dbReference>
<dbReference type="eggNOG" id="COG3522">
    <property type="taxonomic scope" value="Bacteria"/>
</dbReference>
<dbReference type="EMBL" id="JPRP01000001">
    <property type="protein sequence ID" value="KFF01020.1"/>
    <property type="molecule type" value="Genomic_DNA"/>
</dbReference>
<sequence>MIQPIKHFAINWVDGMKVSQRHLNDQDNFLIDTIRDSSSLPITNYNYGLLPLSNEFTDKTIFDVHNTATNDVQLFIKNCSAVTLAGYRLELKDRRVSVKSLAKSLNIDENQMDGEYYILVSVNPFDKVPFGDIDPEEIPPRHPNAHSNYHIELLPVSSLNSNYSGGNYLVVGKVDFKGNIAQVNTNFIPPCTSIQSHPVLIDYYNGFAKSIGNLQQYAFKIIQKASHKNQNTSLALNVKALCNVLVNTFGDMYFQFRNIIPYQPPVFLIETFAKLALRMYNSTQILVPGELEEMLNYSLEWSEIAPHTLLNQLSTVAETNYDHHNSGEPLLHISLMLKSLENIFSKLSELDYIGQRRENIIVNEQEVSSNTNPKRGWSVLD</sequence>
<protein>
    <recommendedName>
        <fullName evidence="3">Type VI secretion protein</fullName>
    </recommendedName>
</protein>